<feature type="domain" description="Zn(2)-C6 fungal-type" evidence="4">
    <location>
        <begin position="579"/>
        <end position="611"/>
    </location>
</feature>
<accession>A0A8H3B0M2</accession>
<dbReference type="InterPro" id="IPR015202">
    <property type="entry name" value="GO-like_E_set"/>
</dbReference>
<dbReference type="SMART" id="SM00066">
    <property type="entry name" value="GAL4"/>
    <property type="match status" value="1"/>
</dbReference>
<dbReference type="InterPro" id="IPR037293">
    <property type="entry name" value="Gal_Oxidase_central_sf"/>
</dbReference>
<feature type="compositionally biased region" description="Pro residues" evidence="2">
    <location>
        <begin position="651"/>
        <end position="660"/>
    </location>
</feature>
<proteinExistence type="predicted"/>
<dbReference type="SUPFAM" id="SSF50965">
    <property type="entry name" value="Galactose oxidase, central domain"/>
    <property type="match status" value="1"/>
</dbReference>
<keyword evidence="3" id="KW-0472">Membrane</keyword>
<evidence type="ECO:0000256" key="3">
    <source>
        <dbReference type="SAM" id="Phobius"/>
    </source>
</evidence>
<feature type="region of interest" description="Disordered" evidence="2">
    <location>
        <begin position="389"/>
        <end position="411"/>
    </location>
</feature>
<feature type="compositionally biased region" description="Low complexity" evidence="2">
    <location>
        <begin position="550"/>
        <end position="570"/>
    </location>
</feature>
<dbReference type="InterPro" id="IPR011043">
    <property type="entry name" value="Gal_Oxase/kelch_b-propeller"/>
</dbReference>
<evidence type="ECO:0000256" key="2">
    <source>
        <dbReference type="SAM" id="MobiDB-lite"/>
    </source>
</evidence>
<evidence type="ECO:0000313" key="6">
    <source>
        <dbReference type="Proteomes" id="UP000663843"/>
    </source>
</evidence>
<dbReference type="Gene3D" id="2.60.40.10">
    <property type="entry name" value="Immunoglobulins"/>
    <property type="match status" value="1"/>
</dbReference>
<dbReference type="CDD" id="cd00067">
    <property type="entry name" value="GAL4"/>
    <property type="match status" value="1"/>
</dbReference>
<dbReference type="Pfam" id="PF07250">
    <property type="entry name" value="Glyoxal_oxid_N"/>
    <property type="match status" value="1"/>
</dbReference>
<comment type="caution">
    <text evidence="5">The sequence shown here is derived from an EMBL/GenBank/DDBJ whole genome shotgun (WGS) entry which is preliminary data.</text>
</comment>
<dbReference type="InterPro" id="IPR009880">
    <property type="entry name" value="Glyoxal_oxidase_N"/>
</dbReference>
<dbReference type="Proteomes" id="UP000663843">
    <property type="component" value="Unassembled WGS sequence"/>
</dbReference>
<feature type="region of interest" description="Disordered" evidence="2">
    <location>
        <begin position="532"/>
        <end position="570"/>
    </location>
</feature>
<dbReference type="PROSITE" id="PS00463">
    <property type="entry name" value="ZN2_CY6_FUNGAL_1"/>
    <property type="match status" value="1"/>
</dbReference>
<keyword evidence="3" id="KW-0812">Transmembrane</keyword>
<feature type="region of interest" description="Disordered" evidence="2">
    <location>
        <begin position="1138"/>
        <end position="1181"/>
    </location>
</feature>
<dbReference type="PROSITE" id="PS50048">
    <property type="entry name" value="ZN2_CY6_FUNGAL_2"/>
    <property type="match status" value="1"/>
</dbReference>
<organism evidence="5 6">
    <name type="scientific">Rhizoctonia solani</name>
    <dbReference type="NCBI Taxonomy" id="456999"/>
    <lineage>
        <taxon>Eukaryota</taxon>
        <taxon>Fungi</taxon>
        <taxon>Dikarya</taxon>
        <taxon>Basidiomycota</taxon>
        <taxon>Agaricomycotina</taxon>
        <taxon>Agaricomycetes</taxon>
        <taxon>Cantharellales</taxon>
        <taxon>Ceratobasidiaceae</taxon>
        <taxon>Rhizoctonia</taxon>
    </lineage>
</organism>
<feature type="transmembrane region" description="Helical" evidence="3">
    <location>
        <begin position="419"/>
        <end position="441"/>
    </location>
</feature>
<dbReference type="PANTHER" id="PTHR32208:SF21">
    <property type="entry name" value="LOW QUALITY PROTEIN: ALDEHYDE OXIDASE GLOX-LIKE"/>
    <property type="match status" value="1"/>
</dbReference>
<dbReference type="InterPro" id="IPR013783">
    <property type="entry name" value="Ig-like_fold"/>
</dbReference>
<dbReference type="GO" id="GO:0000981">
    <property type="term" value="F:DNA-binding transcription factor activity, RNA polymerase II-specific"/>
    <property type="evidence" value="ECO:0007669"/>
    <property type="project" value="InterPro"/>
</dbReference>
<dbReference type="Gene3D" id="2.130.10.80">
    <property type="entry name" value="Galactose oxidase/kelch, beta-propeller"/>
    <property type="match status" value="1"/>
</dbReference>
<dbReference type="InterPro" id="IPR001138">
    <property type="entry name" value="Zn2Cys6_DnaBD"/>
</dbReference>
<reference evidence="5" key="1">
    <citation type="submission" date="2021-01" db="EMBL/GenBank/DDBJ databases">
        <authorList>
            <person name="Kaushik A."/>
        </authorList>
    </citation>
    <scope>NUCLEOTIDE SEQUENCE</scope>
    <source>
        <strain evidence="5">AG2-2IIIB</strain>
    </source>
</reference>
<dbReference type="Gene3D" id="4.10.240.10">
    <property type="entry name" value="Zn(2)-C6 fungal-type DNA-binding domain"/>
    <property type="match status" value="1"/>
</dbReference>
<dbReference type="InterPro" id="IPR014756">
    <property type="entry name" value="Ig_E-set"/>
</dbReference>
<dbReference type="InterPro" id="IPR021858">
    <property type="entry name" value="Fun_TF"/>
</dbReference>
<evidence type="ECO:0000259" key="4">
    <source>
        <dbReference type="PROSITE" id="PS50048"/>
    </source>
</evidence>
<dbReference type="Pfam" id="PF09118">
    <property type="entry name" value="GO-like_E_set"/>
    <property type="match status" value="1"/>
</dbReference>
<gene>
    <name evidence="5" type="ORF">RDB_LOCUS79263</name>
</gene>
<feature type="region of interest" description="Disordered" evidence="2">
    <location>
        <begin position="644"/>
        <end position="731"/>
    </location>
</feature>
<name>A0A8H3B0M2_9AGAM</name>
<keyword evidence="1" id="KW-0732">Signal</keyword>
<dbReference type="SUPFAM" id="SSF81296">
    <property type="entry name" value="E set domains"/>
    <property type="match status" value="1"/>
</dbReference>
<evidence type="ECO:0000313" key="5">
    <source>
        <dbReference type="EMBL" id="CAE6444657.1"/>
    </source>
</evidence>
<dbReference type="CDD" id="cd02851">
    <property type="entry name" value="E_set_GO_C"/>
    <property type="match status" value="1"/>
</dbReference>
<sequence>MQFMITTSGLNSYAHLYLMPSGKMFAQANFSTILWDYNNNVETPLPDMPGRVIRVYPASGAVAMLPLTPGNNYTPTILFCGGSDMPEPAWGNYSWPAVNTWNYPASRDCQRITPEPADGSQPMYIQDDQMLEGRTMGQFITLPDSTLLVLNGALNGTAGYATQTGETPTYGQMPFGMSLASGPVLTPALYNPNAPPGQRWARFGQPSSIPRLYHSTALLLPDGSVLVAGSNPNVDVNFTTAFPTTYAAERFYPPYFANISSRPVPEGLPESLSYGGAAFQVYLPVGSFVGDPNEAAGSARVVLVRPGFSTHAMNMGQRLLQLNSTFEVSDEGNIVLHVAQVPPNPNLLTPGPVLMFVLVRGVPSLGKMVIVGTGQFGTQPVQAASFLPPVRTRPDPPPSAAAASTGSNRTETETRARTIAIAVSVTGGVLIAVLLVAICLIRKRRIERARSEDGRLGGAATTMATRGRVTVGSLDAVCDRVECPVASTTTCTCIWIGIESRSRVSPLYLSAMAVVSSQPIMTRSPQSLNTSFVTNQHTLPGPSRRGRGRPPGSTSTSANDRTTTTDSVSAVASTRTKNGCWSCRVRRKKCDESATGHNGACGNCDRLQIECLGWGAKRPEWMKNKAEVEAWKARVTQSLKDKGMIRGVPRTNPPAPPPFTTNPRVGRNVTPPESPVNVIPGAGPIPRSFSNSTRTDPPVPRNATATMLPTPPEMNGLVPSQSPILSEESDNDDYGFGDMTDEITFTDPAMLADPLIMDPLATEFVPNAFDQTTSVFTEVDELVSPQVRAGTSATDFTPQYDFTPTGVAPSVIFGPIPPYVNTGNDWNYNGYQQQTEYTNWNGYAYTTPTEAPPPYQEQQVQSFQPQVLRTPTVGLDQDRLRNMLILYYFKHVRQMQYVFAGDSTTNVMWQHAHMDPQGVVSLALCSLAALHDSRMRIANGIMPNDQRARGPADKYYQKALARLQDNKQRTGILTDADATAALHFVSFWLFTGGTGDWPTALQIAGDWYEQSNLMKEDNPMKALMEMNDNAKHASKTTMWMDIFSSISLCKSPRFLTLYRRLLQPNTWYPTGQRSGLQLENIMGCADGIMLCLAEIADLAHWKSQQQASGCLSMPELVRRGLVIEKDLRREGQSLYRQQQENGMWGSVPPRATPNVNLDLPNGLRLGQSHSPPSSPPLPNEVLDGDELRRLVSDIFREAAILYLHTELSDLRPRVPEIKRAVKDTVEALKKLPCSEYDRSLVFPLALVGCATDEPEMREYVRSRIKQLSSAVGNCATAGELIEYVWTRRDEKPELVLGWREAMQEIGMTILLV</sequence>
<dbReference type="Pfam" id="PF00172">
    <property type="entry name" value="Zn_clus"/>
    <property type="match status" value="1"/>
</dbReference>
<dbReference type="PANTHER" id="PTHR32208">
    <property type="entry name" value="SECRETED PROTEIN-RELATED"/>
    <property type="match status" value="1"/>
</dbReference>
<keyword evidence="3" id="KW-1133">Transmembrane helix</keyword>
<dbReference type="InterPro" id="IPR036864">
    <property type="entry name" value="Zn2-C6_fun-type_DNA-bd_sf"/>
</dbReference>
<evidence type="ECO:0000256" key="1">
    <source>
        <dbReference type="ARBA" id="ARBA00022729"/>
    </source>
</evidence>
<dbReference type="EMBL" id="CAJMWT010002488">
    <property type="protein sequence ID" value="CAE6444657.1"/>
    <property type="molecule type" value="Genomic_DNA"/>
</dbReference>
<dbReference type="SUPFAM" id="SSF57701">
    <property type="entry name" value="Zn2/Cys6 DNA-binding domain"/>
    <property type="match status" value="1"/>
</dbReference>
<dbReference type="Pfam" id="PF11951">
    <property type="entry name" value="Fungal_trans_2"/>
    <property type="match status" value="1"/>
</dbReference>
<dbReference type="GO" id="GO:0008270">
    <property type="term" value="F:zinc ion binding"/>
    <property type="evidence" value="ECO:0007669"/>
    <property type="project" value="InterPro"/>
</dbReference>
<protein>
    <recommendedName>
        <fullName evidence="4">Zn(2)-C6 fungal-type domain-containing protein</fullName>
    </recommendedName>
</protein>